<evidence type="ECO:0000313" key="1">
    <source>
        <dbReference type="EMBL" id="VDD96092.1"/>
    </source>
</evidence>
<dbReference type="Gene3D" id="3.40.30.10">
    <property type="entry name" value="Glutaredoxin"/>
    <property type="match status" value="2"/>
</dbReference>
<dbReference type="SUPFAM" id="SSF52833">
    <property type="entry name" value="Thioredoxin-like"/>
    <property type="match status" value="2"/>
</dbReference>
<dbReference type="WBParaSite" id="EVEC_0001155001-mRNA-1">
    <property type="protein sequence ID" value="EVEC_0001155001-mRNA-1"/>
    <property type="gene ID" value="EVEC_0001155001"/>
</dbReference>
<dbReference type="PANTHER" id="PTHR22699">
    <property type="entry name" value="THIOREDOXIN DOMAIN-CONTAINING PROTEIN 16"/>
    <property type="match status" value="1"/>
</dbReference>
<reference evidence="3" key="1">
    <citation type="submission" date="2017-02" db="UniProtKB">
        <authorList>
            <consortium name="WormBaseParasite"/>
        </authorList>
    </citation>
    <scope>IDENTIFICATION</scope>
</reference>
<dbReference type="EMBL" id="UXUI01011261">
    <property type="protein sequence ID" value="VDD96092.1"/>
    <property type="molecule type" value="Genomic_DNA"/>
</dbReference>
<dbReference type="Proteomes" id="UP000274131">
    <property type="component" value="Unassembled WGS sequence"/>
</dbReference>
<organism evidence="3">
    <name type="scientific">Enterobius vermicularis</name>
    <name type="common">Human pinworm</name>
    <dbReference type="NCBI Taxonomy" id="51028"/>
    <lineage>
        <taxon>Eukaryota</taxon>
        <taxon>Metazoa</taxon>
        <taxon>Ecdysozoa</taxon>
        <taxon>Nematoda</taxon>
        <taxon>Chromadorea</taxon>
        <taxon>Rhabditida</taxon>
        <taxon>Spirurina</taxon>
        <taxon>Oxyuridomorpha</taxon>
        <taxon>Oxyuroidea</taxon>
        <taxon>Oxyuridae</taxon>
        <taxon>Enterobius</taxon>
    </lineage>
</organism>
<keyword evidence="2" id="KW-1185">Reference proteome</keyword>
<dbReference type="AlphaFoldDB" id="A0A0N4VKZ7"/>
<dbReference type="Pfam" id="PF13848">
    <property type="entry name" value="Thioredoxin_6"/>
    <property type="match status" value="1"/>
</dbReference>
<dbReference type="OrthoDB" id="5775791at2759"/>
<reference evidence="1 2" key="2">
    <citation type="submission" date="2018-10" db="EMBL/GenBank/DDBJ databases">
        <authorList>
            <consortium name="Pathogen Informatics"/>
        </authorList>
    </citation>
    <scope>NUCLEOTIDE SEQUENCE [LARGE SCALE GENOMIC DNA]</scope>
</reference>
<dbReference type="InterPro" id="IPR040090">
    <property type="entry name" value="TXNDC16"/>
</dbReference>
<gene>
    <name evidence="1" type="ORF">EVEC_LOCUS10843</name>
</gene>
<protein>
    <submittedName>
        <fullName evidence="3">Thioredoxin domain-containing protein</fullName>
    </submittedName>
</protein>
<dbReference type="InterPro" id="IPR036249">
    <property type="entry name" value="Thioredoxin-like_sf"/>
</dbReference>
<proteinExistence type="predicted"/>
<dbReference type="CDD" id="cd02981">
    <property type="entry name" value="PDI_b_family"/>
    <property type="match status" value="1"/>
</dbReference>
<accession>A0A0N4VKZ7</accession>
<evidence type="ECO:0000313" key="3">
    <source>
        <dbReference type="WBParaSite" id="EVEC_0001155001-mRNA-1"/>
    </source>
</evidence>
<evidence type="ECO:0000313" key="2">
    <source>
        <dbReference type="Proteomes" id="UP000274131"/>
    </source>
</evidence>
<sequence length="386" mass="44454">MIFQYINIVTICGFLFKTAYTEDTGTSLHLKFTYVPTDEDVEESCAFDANFISELEKAKKLLTEKAKIQIFSEIQPELLEHLRSANGMRPNNLHVKIAVSEALHEDLSYFLISNNLTFYPEAEDKQVPKCGTQCSISTLESLLAKPINFNTDDERSAALQSLPHISHFLYKEIMEHGKLGIMTFIGYWSPDDAKSMQMLEMLTEVVKAENNTYELYLINCKYFASLCQREGIEKVPQLKAFLDNKIYQVFDGAFTLNGIKRWIQMLKEPEVHDLTESAVEKYREGIMTGTVFSEEVQQAITVGFFSNEKSPIYQKFMKAAHKFHGKYHFGIFKNPKVAEWAHNPAIFTFKPKEILEKVVVWYDGLSNETVEEFIVRSSVPTFVRFR</sequence>
<dbReference type="PANTHER" id="PTHR22699:SF1">
    <property type="entry name" value="THIOREDOXIN DOMAIN-CONTAINING PROTEIN 16"/>
    <property type="match status" value="1"/>
</dbReference>
<name>A0A0N4VKZ7_ENTVE</name>